<dbReference type="InterPro" id="IPR033433">
    <property type="entry name" value="GtaA_N"/>
</dbReference>
<protein>
    <recommendedName>
        <fullName evidence="7">DUF1793-domain-containing protein</fullName>
    </recommendedName>
</protein>
<dbReference type="GO" id="GO:0003824">
    <property type="term" value="F:catalytic activity"/>
    <property type="evidence" value="ECO:0007669"/>
    <property type="project" value="UniProtKB-ARBA"/>
</dbReference>
<gene>
    <name evidence="5" type="ORF">D9757_009532</name>
</gene>
<evidence type="ECO:0008006" key="7">
    <source>
        <dbReference type="Google" id="ProtNLM"/>
    </source>
</evidence>
<feature type="domain" description="Glutaminase A N-terminal" evidence="4">
    <location>
        <begin position="224"/>
        <end position="417"/>
    </location>
</feature>
<comment type="caution">
    <text evidence="5">The sequence shown here is derived from an EMBL/GenBank/DDBJ whole genome shotgun (WGS) entry which is preliminary data.</text>
</comment>
<dbReference type="InterPro" id="IPR032514">
    <property type="entry name" value="GtaA_central"/>
</dbReference>
<feature type="domain" description="Glutaminase A central" evidence="3">
    <location>
        <begin position="422"/>
        <end position="782"/>
    </location>
</feature>
<dbReference type="Pfam" id="PF17168">
    <property type="entry name" value="DUF5127"/>
    <property type="match status" value="1"/>
</dbReference>
<dbReference type="InterPro" id="IPR052743">
    <property type="entry name" value="Glutaminase_GtaA"/>
</dbReference>
<evidence type="ECO:0000313" key="6">
    <source>
        <dbReference type="Proteomes" id="UP000518752"/>
    </source>
</evidence>
<dbReference type="GO" id="GO:0005975">
    <property type="term" value="P:carbohydrate metabolic process"/>
    <property type="evidence" value="ECO:0007669"/>
    <property type="project" value="InterPro"/>
</dbReference>
<feature type="compositionally biased region" description="Polar residues" evidence="1">
    <location>
        <begin position="889"/>
        <end position="911"/>
    </location>
</feature>
<evidence type="ECO:0000259" key="4">
    <source>
        <dbReference type="Pfam" id="PF17168"/>
    </source>
</evidence>
<dbReference type="AlphaFoldDB" id="A0A8H5M2U1"/>
<dbReference type="PANTHER" id="PTHR31987:SF14">
    <property type="entry name" value="PUTATIVE (AFU_ORTHOLOGUE AFUA_6G09910)-RELATED"/>
    <property type="match status" value="1"/>
</dbReference>
<evidence type="ECO:0000313" key="5">
    <source>
        <dbReference type="EMBL" id="KAF5378651.1"/>
    </source>
</evidence>
<keyword evidence="2" id="KW-0812">Transmembrane</keyword>
<organism evidence="5 6">
    <name type="scientific">Collybiopsis confluens</name>
    <dbReference type="NCBI Taxonomy" id="2823264"/>
    <lineage>
        <taxon>Eukaryota</taxon>
        <taxon>Fungi</taxon>
        <taxon>Dikarya</taxon>
        <taxon>Basidiomycota</taxon>
        <taxon>Agaricomycotina</taxon>
        <taxon>Agaricomycetes</taxon>
        <taxon>Agaricomycetidae</taxon>
        <taxon>Agaricales</taxon>
        <taxon>Marasmiineae</taxon>
        <taxon>Omphalotaceae</taxon>
        <taxon>Collybiopsis</taxon>
    </lineage>
</organism>
<sequence>MSIRHANEFMMIDSRWHGFCYKYLQTKWRPVSCNNRVIKVYSCRCNQWFKPERKRKKERDLERQLRAVGWIWRSSGGGLQVGEELCLLNRAILEKMAMFWLTLAALASWSSLAVAAQGIQPPAIPLTVRSPYLQSYLSHTSTTANSNIWPSFWTTNHTLGWAGMVRVDNTPYIWLGAPGSLTIPNGTTLSAATFNSYQVTPTRTILNLTAGKMNINVTFLSPIEASSNDGNSHTVQVYQDISGEWISHDTTNFMQWNTTVSPSILFHEAQRFPFQFMVEGNNEAEDGVVYHVTNAGSGVTYQSGQDVVLRSAFLSNGNLSNTQDTINRAIQDRWPVLAFSADLGSIASISASSPLVWGIGLARSRDIIYTTTAGNQTRQPYFFTKYPDVPTAMANFMSDAQNALKRSIVLDGQIVSDASSISNAYADVVSLATRQAMAGMEITVGSDSSGRPNSSDVMIFMKDLGNSQRTNPVEIMYAAFPSILYINASWAGYLLEPLLAFQSSPLYTQGYAAGDLGNAFPSAVGNNALTPFDAIEDVGDMIIMVWAHARFSGDGGLLNRYYSTLKEWTETLITANPLTPTGFQSADGLSSTNQTNLAIKGILAIRTMAEISTTVGESDDAKKYGALATSLVSQWQTLAGSSGHLTSTYTALSSWGLMYNLYYDKLFGFEFVSDNIYTEQTTWYSNAISSAPAFGFAFDSSQPSIAKSHWTLLTAGTVADSNTRNSLVSMVHSAASNLKNPAVFPTTYGTSDASVISGGARYGAELRFISYSPAQGAMYALLALNLPKKTVSATSLGNGGGGSTKTSNAGAIAGGVVGGLAGLTLLALVILFYRRRRGGGVRDYNGQGDEKASGSFAMIFRSKNNSTANPSQEPLDGYRIEAYQSTPGFTSSYTPTATGTISSHRTPSSGADTAPYGLASPPPMVPPSQTRNNSPYQDSTRRAYVVQNGDGGGERDDGSAPQRPPAGPLPGKISSSDRVPRSQSIPRATGGTRSASEAGSSDVAAELRGEVENLRREMEEMRMRSQYEPPPEYQ</sequence>
<feature type="compositionally biased region" description="Basic and acidic residues" evidence="1">
    <location>
        <begin position="1005"/>
        <end position="1025"/>
    </location>
</feature>
<dbReference type="Gene3D" id="1.50.10.10">
    <property type="match status" value="1"/>
</dbReference>
<feature type="compositionally biased region" description="Polar residues" evidence="1">
    <location>
        <begin position="973"/>
        <end position="999"/>
    </location>
</feature>
<dbReference type="InterPro" id="IPR012341">
    <property type="entry name" value="6hp_glycosidase-like_sf"/>
</dbReference>
<accession>A0A8H5M2U1</accession>
<name>A0A8H5M2U1_9AGAR</name>
<dbReference type="Proteomes" id="UP000518752">
    <property type="component" value="Unassembled WGS sequence"/>
</dbReference>
<evidence type="ECO:0000256" key="2">
    <source>
        <dbReference type="SAM" id="Phobius"/>
    </source>
</evidence>
<keyword evidence="6" id="KW-1185">Reference proteome</keyword>
<proteinExistence type="predicted"/>
<dbReference type="Pfam" id="PF16335">
    <property type="entry name" value="GtaA_6_Hairpin"/>
    <property type="match status" value="1"/>
</dbReference>
<keyword evidence="2" id="KW-1133">Transmembrane helix</keyword>
<keyword evidence="2" id="KW-0472">Membrane</keyword>
<feature type="transmembrane region" description="Helical" evidence="2">
    <location>
        <begin position="811"/>
        <end position="833"/>
    </location>
</feature>
<evidence type="ECO:0000259" key="3">
    <source>
        <dbReference type="Pfam" id="PF16335"/>
    </source>
</evidence>
<reference evidence="5 6" key="1">
    <citation type="journal article" date="2020" name="ISME J.">
        <title>Uncovering the hidden diversity of litter-decomposition mechanisms in mushroom-forming fungi.</title>
        <authorList>
            <person name="Floudas D."/>
            <person name="Bentzer J."/>
            <person name="Ahren D."/>
            <person name="Johansson T."/>
            <person name="Persson P."/>
            <person name="Tunlid A."/>
        </authorList>
    </citation>
    <scope>NUCLEOTIDE SEQUENCE [LARGE SCALE GENOMIC DNA]</scope>
    <source>
        <strain evidence="5 6">CBS 406.79</strain>
    </source>
</reference>
<dbReference type="SUPFAM" id="SSF48208">
    <property type="entry name" value="Six-hairpin glycosidases"/>
    <property type="match status" value="1"/>
</dbReference>
<dbReference type="InterPro" id="IPR008928">
    <property type="entry name" value="6-hairpin_glycosidase_sf"/>
</dbReference>
<feature type="compositionally biased region" description="Polar residues" evidence="1">
    <location>
        <begin position="927"/>
        <end position="938"/>
    </location>
</feature>
<dbReference type="OrthoDB" id="3918848at2759"/>
<evidence type="ECO:0000256" key="1">
    <source>
        <dbReference type="SAM" id="MobiDB-lite"/>
    </source>
</evidence>
<dbReference type="EMBL" id="JAACJN010000075">
    <property type="protein sequence ID" value="KAF5378651.1"/>
    <property type="molecule type" value="Genomic_DNA"/>
</dbReference>
<feature type="region of interest" description="Disordered" evidence="1">
    <location>
        <begin position="889"/>
        <end position="1034"/>
    </location>
</feature>
<dbReference type="PANTHER" id="PTHR31987">
    <property type="entry name" value="GLUTAMINASE A-RELATED"/>
    <property type="match status" value="1"/>
</dbReference>